<dbReference type="AlphaFoldDB" id="A0A0H5BWI1"/>
<dbReference type="NCBIfam" id="TIGR00060">
    <property type="entry name" value="L18_bact"/>
    <property type="match status" value="1"/>
</dbReference>
<evidence type="ECO:0000313" key="9">
    <source>
        <dbReference type="Proteomes" id="UP000242753"/>
    </source>
</evidence>
<name>A0A0H5BWI1_9ENTR</name>
<accession>A0A0H5BWI1</accession>
<dbReference type="SUPFAM" id="SSF53137">
    <property type="entry name" value="Translational machinery components"/>
    <property type="match status" value="1"/>
</dbReference>
<sequence length="120" mass="13706">MVIYKVMSRFRRCMKLRDKLKKLGSVRLVVHRTSRHIYAQIVAENNAKILVSASTLEKEIKRKITGYTGNKNAASIVGEVIAKRALNFGVKKISFDRSGFKYHGRIQMLAMSARKFGLDF</sequence>
<evidence type="ECO:0000256" key="2">
    <source>
        <dbReference type="ARBA" id="ARBA00022730"/>
    </source>
</evidence>
<evidence type="ECO:0000256" key="6">
    <source>
        <dbReference type="ARBA" id="ARBA00035197"/>
    </source>
</evidence>
<dbReference type="FunFam" id="3.30.420.100:FF:000001">
    <property type="entry name" value="50S ribosomal protein L18"/>
    <property type="match status" value="1"/>
</dbReference>
<evidence type="ECO:0000256" key="1">
    <source>
        <dbReference type="ARBA" id="ARBA00007116"/>
    </source>
</evidence>
<comment type="subunit">
    <text evidence="7">Part of the 50S ribosomal subunit; part of the 5S rRNA/L5/L18/L25 subcomplex. Contacts the 5S and 23S rRNAs.</text>
</comment>
<evidence type="ECO:0000256" key="5">
    <source>
        <dbReference type="ARBA" id="ARBA00023274"/>
    </source>
</evidence>
<dbReference type="GO" id="GO:0008097">
    <property type="term" value="F:5S rRNA binding"/>
    <property type="evidence" value="ECO:0007669"/>
    <property type="project" value="TreeGrafter"/>
</dbReference>
<protein>
    <recommendedName>
        <fullName evidence="6 7">Large ribosomal subunit protein uL18</fullName>
    </recommendedName>
</protein>
<keyword evidence="3 7" id="KW-0694">RNA-binding</keyword>
<comment type="similarity">
    <text evidence="1 7">Belongs to the universal ribosomal protein uL18 family.</text>
</comment>
<gene>
    <name evidence="7 8" type="primary">rplR</name>
    <name evidence="8" type="ORF">WEOB_097</name>
</gene>
<reference evidence="9" key="1">
    <citation type="submission" date="2015-01" db="EMBL/GenBank/DDBJ databases">
        <authorList>
            <person name="Manzano-Marin A."/>
            <person name="Manzano-Marin A."/>
        </authorList>
    </citation>
    <scope>NUCLEOTIDE SEQUENCE [LARGE SCALE GENOMIC DNA]</scope>
    <source>
        <strain evidence="9">obscurior</strain>
    </source>
</reference>
<dbReference type="InterPro" id="IPR005484">
    <property type="entry name" value="Ribosomal_uL18_bac/plant/anim"/>
</dbReference>
<keyword evidence="5 7" id="KW-0687">Ribonucleoprotein</keyword>
<dbReference type="Gene3D" id="3.30.420.100">
    <property type="match status" value="1"/>
</dbReference>
<evidence type="ECO:0000256" key="4">
    <source>
        <dbReference type="ARBA" id="ARBA00022980"/>
    </source>
</evidence>
<dbReference type="PATRIC" id="fig|1594731.3.peg.89"/>
<dbReference type="HAMAP" id="MF_01337_B">
    <property type="entry name" value="Ribosomal_uL18_B"/>
    <property type="match status" value="1"/>
</dbReference>
<dbReference type="KEGG" id="wca:WEOB_097"/>
<dbReference type="Pfam" id="PF00861">
    <property type="entry name" value="Ribosomal_L18p"/>
    <property type="match status" value="1"/>
</dbReference>
<dbReference type="InterPro" id="IPR004389">
    <property type="entry name" value="Ribosomal_uL18_bac-type"/>
</dbReference>
<comment type="function">
    <text evidence="7">This is one of the proteins that bind and probably mediate the attachment of the 5S RNA into the large ribosomal subunit, where it forms part of the central protuberance.</text>
</comment>
<dbReference type="CDD" id="cd00432">
    <property type="entry name" value="Ribosomal_L18_L5e"/>
    <property type="match status" value="1"/>
</dbReference>
<dbReference type="EMBL" id="LN774881">
    <property type="protein sequence ID" value="CEN32055.1"/>
    <property type="molecule type" value="Genomic_DNA"/>
</dbReference>
<proteinExistence type="inferred from homology"/>
<keyword evidence="2 7" id="KW-0699">rRNA-binding</keyword>
<dbReference type="GO" id="GO:0022625">
    <property type="term" value="C:cytosolic large ribosomal subunit"/>
    <property type="evidence" value="ECO:0007669"/>
    <property type="project" value="TreeGrafter"/>
</dbReference>
<keyword evidence="4 7" id="KW-0689">Ribosomal protein</keyword>
<dbReference type="GO" id="GO:0006412">
    <property type="term" value="P:translation"/>
    <property type="evidence" value="ECO:0007669"/>
    <property type="project" value="UniProtKB-UniRule"/>
</dbReference>
<dbReference type="GO" id="GO:0003735">
    <property type="term" value="F:structural constituent of ribosome"/>
    <property type="evidence" value="ECO:0007669"/>
    <property type="project" value="InterPro"/>
</dbReference>
<dbReference type="PANTHER" id="PTHR12899">
    <property type="entry name" value="39S RIBOSOMAL PROTEIN L18, MITOCHONDRIAL"/>
    <property type="match status" value="1"/>
</dbReference>
<evidence type="ECO:0000256" key="7">
    <source>
        <dbReference type="HAMAP-Rule" id="MF_01337"/>
    </source>
</evidence>
<dbReference type="Proteomes" id="UP000242753">
    <property type="component" value="Chromosome I"/>
</dbReference>
<evidence type="ECO:0000313" key="8">
    <source>
        <dbReference type="EMBL" id="CEN32055.1"/>
    </source>
</evidence>
<dbReference type="RefSeq" id="WP_281263957.1">
    <property type="nucleotide sequence ID" value="NZ_LN774881.1"/>
</dbReference>
<dbReference type="STRING" id="1594731.WEOB_097"/>
<organism evidence="8 9">
    <name type="scientific">Candidatus Westeberhardia cardiocondylae</name>
    <dbReference type="NCBI Taxonomy" id="1594731"/>
    <lineage>
        <taxon>Bacteria</taxon>
        <taxon>Pseudomonadati</taxon>
        <taxon>Pseudomonadota</taxon>
        <taxon>Gammaproteobacteria</taxon>
        <taxon>Enterobacterales</taxon>
        <taxon>Enterobacteriaceae</taxon>
        <taxon>ant endosymbionts</taxon>
        <taxon>Candidatus Westeberhardia</taxon>
    </lineage>
</organism>
<keyword evidence="9" id="KW-1185">Reference proteome</keyword>
<dbReference type="InterPro" id="IPR057268">
    <property type="entry name" value="Ribosomal_L18"/>
</dbReference>
<dbReference type="PANTHER" id="PTHR12899:SF3">
    <property type="entry name" value="LARGE RIBOSOMAL SUBUNIT PROTEIN UL18M"/>
    <property type="match status" value="1"/>
</dbReference>
<evidence type="ECO:0000256" key="3">
    <source>
        <dbReference type="ARBA" id="ARBA00022884"/>
    </source>
</evidence>